<keyword evidence="3" id="KW-1185">Reference proteome</keyword>
<comment type="caution">
    <text evidence="2">The sequence shown here is derived from an EMBL/GenBank/DDBJ whole genome shotgun (WGS) entry which is preliminary data.</text>
</comment>
<reference evidence="2" key="1">
    <citation type="submission" date="2020-01" db="EMBL/GenBank/DDBJ databases">
        <authorList>
            <person name="Feng Z.H.Z."/>
        </authorList>
    </citation>
    <scope>NUCLEOTIDE SEQUENCE</scope>
    <source>
        <strain evidence="2">CBS107.38</strain>
    </source>
</reference>
<dbReference type="GeneID" id="62198282"/>
<feature type="compositionally biased region" description="Basic and acidic residues" evidence="1">
    <location>
        <begin position="167"/>
        <end position="189"/>
    </location>
</feature>
<proteinExistence type="predicted"/>
<name>A0A8H7EI85_9PLEO</name>
<feature type="compositionally biased region" description="Basic and acidic residues" evidence="1">
    <location>
        <begin position="149"/>
        <end position="159"/>
    </location>
</feature>
<feature type="compositionally biased region" description="Basic and acidic residues" evidence="1">
    <location>
        <begin position="226"/>
        <end position="235"/>
    </location>
</feature>
<dbReference type="Proteomes" id="UP000596902">
    <property type="component" value="Unassembled WGS sequence"/>
</dbReference>
<sequence>MSKRTNDGDVIANRISLLEAKGQKLLASLYGSRPDWDTTNDATQSRDEDDDQDLKQNYAHDRIGLGGILPKDIEDGSFTRRIVTSDDKLLQQLIGKKKAKAHISAKQEAARPTAAAKAQQYKKQAAKKEESDDDDEGRAATFKSKRQAKKENQQAKKVDSDDEDEETRAKRLEGGAVKEEEGTSKEKVVMEVQADAKPVKREVDDEEAEADVTQPAPKKARTKPKSFLDEILAERSKKKSKKSKA</sequence>
<protein>
    <submittedName>
        <fullName evidence="2">Uncharacterized protein</fullName>
    </submittedName>
</protein>
<feature type="compositionally biased region" description="Low complexity" evidence="1">
    <location>
        <begin position="106"/>
        <end position="123"/>
    </location>
</feature>
<evidence type="ECO:0000256" key="1">
    <source>
        <dbReference type="SAM" id="MobiDB-lite"/>
    </source>
</evidence>
<dbReference type="RefSeq" id="XP_038790960.1">
    <property type="nucleotide sequence ID" value="XM_038925104.1"/>
</dbReference>
<accession>A0A8H7EI85</accession>
<dbReference type="InterPro" id="IPR021641">
    <property type="entry name" value="DUF3245"/>
</dbReference>
<organism evidence="2 3">
    <name type="scientific">Alternaria burnsii</name>
    <dbReference type="NCBI Taxonomy" id="1187904"/>
    <lineage>
        <taxon>Eukaryota</taxon>
        <taxon>Fungi</taxon>
        <taxon>Dikarya</taxon>
        <taxon>Ascomycota</taxon>
        <taxon>Pezizomycotina</taxon>
        <taxon>Dothideomycetes</taxon>
        <taxon>Pleosporomycetidae</taxon>
        <taxon>Pleosporales</taxon>
        <taxon>Pleosporineae</taxon>
        <taxon>Pleosporaceae</taxon>
        <taxon>Alternaria</taxon>
        <taxon>Alternaria sect. Alternaria</taxon>
    </lineage>
</organism>
<evidence type="ECO:0000313" key="3">
    <source>
        <dbReference type="Proteomes" id="UP000596902"/>
    </source>
</evidence>
<dbReference type="EMBL" id="JAAABM010000001">
    <property type="protein sequence ID" value="KAF7681081.1"/>
    <property type="molecule type" value="Genomic_DNA"/>
</dbReference>
<evidence type="ECO:0000313" key="2">
    <source>
        <dbReference type="EMBL" id="KAF7681081.1"/>
    </source>
</evidence>
<feature type="region of interest" description="Disordered" evidence="1">
    <location>
        <begin position="96"/>
        <end position="245"/>
    </location>
</feature>
<dbReference type="AlphaFoldDB" id="A0A8H7EI85"/>
<dbReference type="Pfam" id="PF11595">
    <property type="entry name" value="DUF3245"/>
    <property type="match status" value="1"/>
</dbReference>
<reference evidence="2" key="2">
    <citation type="submission" date="2020-08" db="EMBL/GenBank/DDBJ databases">
        <title>Draft Genome Sequence of Cumin Blight Pathogen Alternaria burnsii.</title>
        <authorList>
            <person name="Feng Z."/>
        </authorList>
    </citation>
    <scope>NUCLEOTIDE SEQUENCE</scope>
    <source>
        <strain evidence="2">CBS107.38</strain>
    </source>
</reference>
<gene>
    <name evidence="2" type="ORF">GT037_000057</name>
</gene>
<feature type="compositionally biased region" description="Basic residues" evidence="1">
    <location>
        <begin position="236"/>
        <end position="245"/>
    </location>
</feature>
<feature type="region of interest" description="Disordered" evidence="1">
    <location>
        <begin position="30"/>
        <end position="60"/>
    </location>
</feature>